<dbReference type="InterPro" id="IPR023459">
    <property type="entry name" value="Tscrpt_elong_fac_GreA/B_fam"/>
</dbReference>
<reference evidence="2 3" key="1">
    <citation type="submission" date="2016-03" db="EMBL/GenBank/DDBJ databases">
        <title>Complete genome sequence of a novel chlorpyrifos degrading bacterium, Cupriavidus nantongensis sp. X1.</title>
        <authorList>
            <person name="Fang L."/>
        </authorList>
    </citation>
    <scope>NUCLEOTIDE SEQUENCE [LARGE SCALE GENOMIC DNA]</scope>
    <source>
        <strain evidence="2 3">X1</strain>
    </source>
</reference>
<dbReference type="EMBL" id="CP014844">
    <property type="protein sequence ID" value="AMR76337.1"/>
    <property type="molecule type" value="Genomic_DNA"/>
</dbReference>
<dbReference type="GO" id="GO:0070063">
    <property type="term" value="F:RNA polymerase binding"/>
    <property type="evidence" value="ECO:0007669"/>
    <property type="project" value="InterPro"/>
</dbReference>
<keyword evidence="2" id="KW-0251">Elongation factor</keyword>
<dbReference type="Gene3D" id="3.10.50.30">
    <property type="entry name" value="Transcription elongation factor, GreA/GreB, C-terminal domain"/>
    <property type="match status" value="1"/>
</dbReference>
<protein>
    <submittedName>
        <fullName evidence="2">Transcription elongation factor GreAB</fullName>
    </submittedName>
</protein>
<keyword evidence="3" id="KW-1185">Reference proteome</keyword>
<dbReference type="Proteomes" id="UP000075238">
    <property type="component" value="Chromosome 1"/>
</dbReference>
<evidence type="ECO:0000313" key="3">
    <source>
        <dbReference type="Proteomes" id="UP000075238"/>
    </source>
</evidence>
<gene>
    <name evidence="2" type="ORF">A2G96_00460</name>
</gene>
<dbReference type="InterPro" id="IPR001437">
    <property type="entry name" value="Tscrpt_elong_fac_GreA/B_C"/>
</dbReference>
<dbReference type="GO" id="GO:0003746">
    <property type="term" value="F:translation elongation factor activity"/>
    <property type="evidence" value="ECO:0007669"/>
    <property type="project" value="UniProtKB-KW"/>
</dbReference>
<dbReference type="STRING" id="1796606.A2G96_00460"/>
<dbReference type="GO" id="GO:0006354">
    <property type="term" value="P:DNA-templated transcription elongation"/>
    <property type="evidence" value="ECO:0007669"/>
    <property type="project" value="TreeGrafter"/>
</dbReference>
<dbReference type="InterPro" id="IPR036953">
    <property type="entry name" value="GreA/GreB_C_sf"/>
</dbReference>
<dbReference type="OrthoDB" id="192847at2"/>
<dbReference type="PANTHER" id="PTHR30437:SF5">
    <property type="entry name" value="REGULATOR OF NUCLEOSIDE DIPHOSPHATE KINASE"/>
    <property type="match status" value="1"/>
</dbReference>
<dbReference type="AlphaFoldDB" id="A0A142JE25"/>
<accession>A0A142JE25</accession>
<feature type="domain" description="Transcription elongation factor GreA/GreB C-terminal" evidence="1">
    <location>
        <begin position="56"/>
        <end position="131"/>
    </location>
</feature>
<dbReference type="SUPFAM" id="SSF54534">
    <property type="entry name" value="FKBP-like"/>
    <property type="match status" value="1"/>
</dbReference>
<proteinExistence type="predicted"/>
<dbReference type="KEGG" id="cnan:A2G96_00460"/>
<keyword evidence="2" id="KW-0648">Protein biosynthesis</keyword>
<name>A0A142JE25_9BURK</name>
<sequence length="142" mass="15360">MTATKTKTHQNATLYLTELDVTRLERIASRAGSAQLEDMLDSLLARATIVAPEEIPTDVVTMNTRVVCTLPGEQAPRNWTLVYPDAADFDAGRLSVLSPVGQALLGARAGQTVSYRLPDGREQQVSVAEIAFQPEASGQYTL</sequence>
<dbReference type="PANTHER" id="PTHR30437">
    <property type="entry name" value="TRANSCRIPTION ELONGATION FACTOR GREA"/>
    <property type="match status" value="1"/>
</dbReference>
<dbReference type="GO" id="GO:0003677">
    <property type="term" value="F:DNA binding"/>
    <property type="evidence" value="ECO:0007669"/>
    <property type="project" value="InterPro"/>
</dbReference>
<dbReference type="GO" id="GO:0032784">
    <property type="term" value="P:regulation of DNA-templated transcription elongation"/>
    <property type="evidence" value="ECO:0007669"/>
    <property type="project" value="InterPro"/>
</dbReference>
<evidence type="ECO:0000259" key="1">
    <source>
        <dbReference type="Pfam" id="PF01272"/>
    </source>
</evidence>
<dbReference type="NCBIfam" id="NF004396">
    <property type="entry name" value="PRK05753.1"/>
    <property type="match status" value="1"/>
</dbReference>
<organism evidence="2 3">
    <name type="scientific">Cupriavidus nantongensis</name>
    <dbReference type="NCBI Taxonomy" id="1796606"/>
    <lineage>
        <taxon>Bacteria</taxon>
        <taxon>Pseudomonadati</taxon>
        <taxon>Pseudomonadota</taxon>
        <taxon>Betaproteobacteria</taxon>
        <taxon>Burkholderiales</taxon>
        <taxon>Burkholderiaceae</taxon>
        <taxon>Cupriavidus</taxon>
    </lineage>
</organism>
<evidence type="ECO:0000313" key="2">
    <source>
        <dbReference type="EMBL" id="AMR76337.1"/>
    </source>
</evidence>
<dbReference type="RefSeq" id="WP_062795794.1">
    <property type="nucleotide sequence ID" value="NZ_CP014844.1"/>
</dbReference>
<dbReference type="Pfam" id="PF01272">
    <property type="entry name" value="GreA_GreB"/>
    <property type="match status" value="1"/>
</dbReference>